<keyword evidence="1" id="KW-0472">Membrane</keyword>
<sequence length="123" mass="13895">MDEQVEYDDNVYDIPMECENTSIHEYSTLTKVWNDKHAEMCKSSRTRDRIMIAVIVMQIICLSVAITSIIMHFNGKFGIKDMPTIEKDNMGEIGDTYLVGTNGQVCIKGPRVQKCLNGDKGSK</sequence>
<dbReference type="EMBL" id="UYJE01005942">
    <property type="protein sequence ID" value="VDI41796.1"/>
    <property type="molecule type" value="Genomic_DNA"/>
</dbReference>
<name>A0A8B6F048_MYTGA</name>
<keyword evidence="1" id="KW-1133">Transmembrane helix</keyword>
<evidence type="ECO:0000256" key="1">
    <source>
        <dbReference type="SAM" id="Phobius"/>
    </source>
</evidence>
<organism evidence="2 3">
    <name type="scientific">Mytilus galloprovincialis</name>
    <name type="common">Mediterranean mussel</name>
    <dbReference type="NCBI Taxonomy" id="29158"/>
    <lineage>
        <taxon>Eukaryota</taxon>
        <taxon>Metazoa</taxon>
        <taxon>Spiralia</taxon>
        <taxon>Lophotrochozoa</taxon>
        <taxon>Mollusca</taxon>
        <taxon>Bivalvia</taxon>
        <taxon>Autobranchia</taxon>
        <taxon>Pteriomorphia</taxon>
        <taxon>Mytilida</taxon>
        <taxon>Mytiloidea</taxon>
        <taxon>Mytilidae</taxon>
        <taxon>Mytilinae</taxon>
        <taxon>Mytilus</taxon>
    </lineage>
</organism>
<reference evidence="2" key="1">
    <citation type="submission" date="2018-11" db="EMBL/GenBank/DDBJ databases">
        <authorList>
            <person name="Alioto T."/>
            <person name="Alioto T."/>
        </authorList>
    </citation>
    <scope>NUCLEOTIDE SEQUENCE</scope>
</reference>
<dbReference type="Proteomes" id="UP000596742">
    <property type="component" value="Unassembled WGS sequence"/>
</dbReference>
<dbReference type="AlphaFoldDB" id="A0A8B6F048"/>
<keyword evidence="1" id="KW-0812">Transmembrane</keyword>
<accession>A0A8B6F048</accession>
<gene>
    <name evidence="2" type="ORF">MGAL_10B030246</name>
</gene>
<proteinExistence type="predicted"/>
<keyword evidence="3" id="KW-1185">Reference proteome</keyword>
<protein>
    <submittedName>
        <fullName evidence="2">Uncharacterized protein</fullName>
    </submittedName>
</protein>
<dbReference type="OrthoDB" id="6209002at2759"/>
<feature type="transmembrane region" description="Helical" evidence="1">
    <location>
        <begin position="50"/>
        <end position="73"/>
    </location>
</feature>
<comment type="caution">
    <text evidence="2">The sequence shown here is derived from an EMBL/GenBank/DDBJ whole genome shotgun (WGS) entry which is preliminary data.</text>
</comment>
<evidence type="ECO:0000313" key="3">
    <source>
        <dbReference type="Proteomes" id="UP000596742"/>
    </source>
</evidence>
<evidence type="ECO:0000313" key="2">
    <source>
        <dbReference type="EMBL" id="VDI41796.1"/>
    </source>
</evidence>